<dbReference type="InterPro" id="IPR036770">
    <property type="entry name" value="Ankyrin_rpt-contain_sf"/>
</dbReference>
<reference evidence="3" key="1">
    <citation type="submission" date="2016-10" db="EMBL/GenBank/DDBJ databases">
        <title>Sequence of Gallionella enrichment culture.</title>
        <authorList>
            <person name="Poehlein A."/>
            <person name="Muehling M."/>
            <person name="Daniel R."/>
        </authorList>
    </citation>
    <scope>NUCLEOTIDE SEQUENCE</scope>
</reference>
<organism evidence="3">
    <name type="scientific">mine drainage metagenome</name>
    <dbReference type="NCBI Taxonomy" id="410659"/>
    <lineage>
        <taxon>unclassified sequences</taxon>
        <taxon>metagenomes</taxon>
        <taxon>ecological metagenomes</taxon>
    </lineage>
</organism>
<dbReference type="GO" id="GO:0004842">
    <property type="term" value="F:ubiquitin-protein transferase activity"/>
    <property type="evidence" value="ECO:0007669"/>
    <property type="project" value="TreeGrafter"/>
</dbReference>
<dbReference type="GO" id="GO:0070531">
    <property type="term" value="C:BRCA1-A complex"/>
    <property type="evidence" value="ECO:0007669"/>
    <property type="project" value="TreeGrafter"/>
</dbReference>
<evidence type="ECO:0000313" key="3">
    <source>
        <dbReference type="EMBL" id="OIR07724.1"/>
    </source>
</evidence>
<evidence type="ECO:0000256" key="1">
    <source>
        <dbReference type="ARBA" id="ARBA00022737"/>
    </source>
</evidence>
<proteinExistence type="predicted"/>
<dbReference type="PRINTS" id="PR01415">
    <property type="entry name" value="ANKYRIN"/>
</dbReference>
<dbReference type="AlphaFoldDB" id="A0A1J5T1K5"/>
<dbReference type="GO" id="GO:0031436">
    <property type="term" value="C:BRCA1-BARD1 complex"/>
    <property type="evidence" value="ECO:0007669"/>
    <property type="project" value="TreeGrafter"/>
</dbReference>
<dbReference type="GO" id="GO:0085020">
    <property type="term" value="P:protein K6-linked ubiquitination"/>
    <property type="evidence" value="ECO:0007669"/>
    <property type="project" value="TreeGrafter"/>
</dbReference>
<dbReference type="Gene3D" id="1.25.40.20">
    <property type="entry name" value="Ankyrin repeat-containing domain"/>
    <property type="match status" value="1"/>
</dbReference>
<accession>A0A1J5T1K5</accession>
<dbReference type="PANTHER" id="PTHR24171:SF8">
    <property type="entry name" value="BRCA1-ASSOCIATED RING DOMAIN PROTEIN 1"/>
    <property type="match status" value="1"/>
</dbReference>
<gene>
    <name evidence="3" type="ORF">GALL_100060</name>
</gene>
<dbReference type="InterPro" id="IPR002110">
    <property type="entry name" value="Ankyrin_rpt"/>
</dbReference>
<name>A0A1J5T1K5_9ZZZZ</name>
<dbReference type="PANTHER" id="PTHR24171">
    <property type="entry name" value="ANKYRIN REPEAT DOMAIN-CONTAINING PROTEIN 39-RELATED"/>
    <property type="match status" value="1"/>
</dbReference>
<keyword evidence="2" id="KW-0040">ANK repeat</keyword>
<evidence type="ECO:0000256" key="2">
    <source>
        <dbReference type="ARBA" id="ARBA00023043"/>
    </source>
</evidence>
<dbReference type="Pfam" id="PF00023">
    <property type="entry name" value="Ank"/>
    <property type="match status" value="1"/>
</dbReference>
<sequence>MNDNQLRCWLLQAGFRTSDTLQTGVNRALPNGMTPLMHAARTGDMEALKGLLVRGADTAQMNADGNGALWFACCANSEACLAALIDAGAPLDSQNVNGATALIYCASAGKAPLVRQLLEAGADPDLMTLDDFTALELASNLECLRLLKTARSPAHA</sequence>
<comment type="caution">
    <text evidence="3">The sequence shown here is derived from an EMBL/GenBank/DDBJ whole genome shotgun (WGS) entry which is preliminary data.</text>
</comment>
<dbReference type="PROSITE" id="PS50297">
    <property type="entry name" value="ANK_REP_REGION"/>
    <property type="match status" value="2"/>
</dbReference>
<dbReference type="PROSITE" id="PS50088">
    <property type="entry name" value="ANK_REPEAT"/>
    <property type="match status" value="2"/>
</dbReference>
<dbReference type="EMBL" id="MLJW01000035">
    <property type="protein sequence ID" value="OIR07724.1"/>
    <property type="molecule type" value="Genomic_DNA"/>
</dbReference>
<dbReference type="SUPFAM" id="SSF48403">
    <property type="entry name" value="Ankyrin repeat"/>
    <property type="match status" value="1"/>
</dbReference>
<dbReference type="Pfam" id="PF12796">
    <property type="entry name" value="Ank_2"/>
    <property type="match status" value="1"/>
</dbReference>
<dbReference type="SMART" id="SM00248">
    <property type="entry name" value="ANK"/>
    <property type="match status" value="4"/>
</dbReference>
<protein>
    <submittedName>
        <fullName evidence="3">Ankyrin repeat protein</fullName>
    </submittedName>
</protein>
<keyword evidence="1" id="KW-0677">Repeat</keyword>